<dbReference type="InterPro" id="IPR002324">
    <property type="entry name" value="Cyt_c_ID"/>
</dbReference>
<reference evidence="9 10" key="1">
    <citation type="submission" date="2010-03" db="EMBL/GenBank/DDBJ databases">
        <title>Complete sequence of Sideroxydans lithotrophicus ES-1.</title>
        <authorList>
            <consortium name="US DOE Joint Genome Institute"/>
            <person name="Lucas S."/>
            <person name="Copeland A."/>
            <person name="Lapidus A."/>
            <person name="Cheng J.-F."/>
            <person name="Bruce D."/>
            <person name="Goodwin L."/>
            <person name="Pitluck S."/>
            <person name="Munk A.C."/>
            <person name="Detter J.C."/>
            <person name="Han C."/>
            <person name="Tapia R."/>
            <person name="Larimer F."/>
            <person name="Land M."/>
            <person name="Hauser L."/>
            <person name="Kyrpides N."/>
            <person name="Ivanova N."/>
            <person name="Emerson D."/>
            <person name="Woyke T."/>
        </authorList>
    </citation>
    <scope>NUCLEOTIDE SEQUENCE [LARGE SCALE GENOMIC DNA]</scope>
    <source>
        <strain evidence="9 10">ES-1</strain>
    </source>
</reference>
<dbReference type="Gene3D" id="1.10.760.10">
    <property type="entry name" value="Cytochrome c-like domain"/>
    <property type="match status" value="1"/>
</dbReference>
<dbReference type="KEGG" id="slt:Slit_0510"/>
<keyword evidence="10" id="KW-1185">Reference proteome</keyword>
<feature type="domain" description="Cytochrome c" evidence="8">
    <location>
        <begin position="17"/>
        <end position="103"/>
    </location>
</feature>
<evidence type="ECO:0000256" key="1">
    <source>
        <dbReference type="ARBA" id="ARBA00022448"/>
    </source>
</evidence>
<dbReference type="Pfam" id="PF00034">
    <property type="entry name" value="Cytochrom_C"/>
    <property type="match status" value="1"/>
</dbReference>
<keyword evidence="7" id="KW-0732">Signal</keyword>
<evidence type="ECO:0000256" key="7">
    <source>
        <dbReference type="SAM" id="SignalP"/>
    </source>
</evidence>
<dbReference type="InterPro" id="IPR009056">
    <property type="entry name" value="Cyt_c-like_dom"/>
</dbReference>
<dbReference type="OrthoDB" id="9811281at2"/>
<dbReference type="GO" id="GO:0020037">
    <property type="term" value="F:heme binding"/>
    <property type="evidence" value="ECO:0007669"/>
    <property type="project" value="InterPro"/>
</dbReference>
<dbReference type="Proteomes" id="UP000001625">
    <property type="component" value="Chromosome"/>
</dbReference>
<proteinExistence type="predicted"/>
<dbReference type="EMBL" id="CP001965">
    <property type="protein sequence ID" value="ADE10750.1"/>
    <property type="molecule type" value="Genomic_DNA"/>
</dbReference>
<evidence type="ECO:0000313" key="9">
    <source>
        <dbReference type="EMBL" id="ADE10750.1"/>
    </source>
</evidence>
<dbReference type="GO" id="GO:0005506">
    <property type="term" value="F:iron ion binding"/>
    <property type="evidence" value="ECO:0007669"/>
    <property type="project" value="InterPro"/>
</dbReference>
<dbReference type="HOGENOM" id="CLU_133112_1_0_4"/>
<feature type="chain" id="PRO_5003070426" evidence="7">
    <location>
        <begin position="22"/>
        <end position="103"/>
    </location>
</feature>
<evidence type="ECO:0000256" key="5">
    <source>
        <dbReference type="ARBA" id="ARBA00023004"/>
    </source>
</evidence>
<evidence type="ECO:0000256" key="2">
    <source>
        <dbReference type="ARBA" id="ARBA00022617"/>
    </source>
</evidence>
<dbReference type="SUPFAM" id="SSF46626">
    <property type="entry name" value="Cytochrome c"/>
    <property type="match status" value="1"/>
</dbReference>
<keyword evidence="4" id="KW-0249">Electron transport</keyword>
<keyword evidence="3 6" id="KW-0479">Metal-binding</keyword>
<dbReference type="AlphaFoldDB" id="D5CMR4"/>
<dbReference type="InterPro" id="IPR036909">
    <property type="entry name" value="Cyt_c-like_dom_sf"/>
</dbReference>
<keyword evidence="5 6" id="KW-0408">Iron</keyword>
<dbReference type="STRING" id="580332.Slit_0510"/>
<dbReference type="eggNOG" id="COG4654">
    <property type="taxonomic scope" value="Bacteria"/>
</dbReference>
<dbReference type="GO" id="GO:0009055">
    <property type="term" value="F:electron transfer activity"/>
    <property type="evidence" value="ECO:0007669"/>
    <property type="project" value="InterPro"/>
</dbReference>
<evidence type="ECO:0000256" key="6">
    <source>
        <dbReference type="PIRSR" id="PIRSR602324-1"/>
    </source>
</evidence>
<sequence precursor="true">MKMNHLLILSAGLLLAGNALADEALLKKSGCFACHTMDKKLVGPALKDIAAKYKGQPGIVDKLAKKVRTGGAGNWGTIPMAPAPATVSDADLKAAITYILTLK</sequence>
<feature type="binding site" description="covalent" evidence="6">
    <location>
        <position position="31"/>
    </location>
    <ligand>
        <name>heme c</name>
        <dbReference type="ChEBI" id="CHEBI:61717"/>
    </ligand>
</feature>
<evidence type="ECO:0000256" key="4">
    <source>
        <dbReference type="ARBA" id="ARBA00022982"/>
    </source>
</evidence>
<protein>
    <submittedName>
        <fullName evidence="9">Cytochrome c class I</fullName>
    </submittedName>
</protein>
<accession>D5CMR4</accession>
<keyword evidence="2 6" id="KW-0349">Heme</keyword>
<evidence type="ECO:0000259" key="8">
    <source>
        <dbReference type="PROSITE" id="PS51007"/>
    </source>
</evidence>
<comment type="PTM">
    <text evidence="6">Binds 1 heme c group covalently per subunit.</text>
</comment>
<organism evidence="9 10">
    <name type="scientific">Sideroxydans lithotrophicus (strain ES-1)</name>
    <dbReference type="NCBI Taxonomy" id="580332"/>
    <lineage>
        <taxon>Bacteria</taxon>
        <taxon>Pseudomonadati</taxon>
        <taxon>Pseudomonadota</taxon>
        <taxon>Betaproteobacteria</taxon>
        <taxon>Nitrosomonadales</taxon>
        <taxon>Gallionellaceae</taxon>
        <taxon>Sideroxydans</taxon>
    </lineage>
</organism>
<dbReference type="PRINTS" id="PR00606">
    <property type="entry name" value="CYTCHROMECID"/>
</dbReference>
<feature type="binding site" description="covalent" evidence="6">
    <location>
        <position position="35"/>
    </location>
    <ligand>
        <name>heme c</name>
        <dbReference type="ChEBI" id="CHEBI:61717"/>
    </ligand>
</feature>
<dbReference type="RefSeq" id="WP_013028649.1">
    <property type="nucleotide sequence ID" value="NC_013959.1"/>
</dbReference>
<feature type="binding site" description="covalent" evidence="6">
    <location>
        <position position="80"/>
    </location>
    <ligand>
        <name>heme c</name>
        <dbReference type="ChEBI" id="CHEBI:61717"/>
    </ligand>
</feature>
<feature type="signal peptide" evidence="7">
    <location>
        <begin position="1"/>
        <end position="21"/>
    </location>
</feature>
<keyword evidence="1" id="KW-0813">Transport</keyword>
<evidence type="ECO:0000313" key="10">
    <source>
        <dbReference type="Proteomes" id="UP000001625"/>
    </source>
</evidence>
<evidence type="ECO:0000256" key="3">
    <source>
        <dbReference type="ARBA" id="ARBA00022723"/>
    </source>
</evidence>
<gene>
    <name evidence="9" type="ordered locus">Slit_0510</name>
</gene>
<name>D5CMR4_SIDLE</name>
<dbReference type="PROSITE" id="PS51007">
    <property type="entry name" value="CYTC"/>
    <property type="match status" value="1"/>
</dbReference>